<organism evidence="3 4">
    <name type="scientific">Alicyclobacillus dauci</name>
    <dbReference type="NCBI Taxonomy" id="1475485"/>
    <lineage>
        <taxon>Bacteria</taxon>
        <taxon>Bacillati</taxon>
        <taxon>Bacillota</taxon>
        <taxon>Bacilli</taxon>
        <taxon>Bacillales</taxon>
        <taxon>Alicyclobacillaceae</taxon>
        <taxon>Alicyclobacillus</taxon>
    </lineage>
</organism>
<dbReference type="RefSeq" id="WP_268045114.1">
    <property type="nucleotide sequence ID" value="NZ_CP104064.1"/>
</dbReference>
<evidence type="ECO:0000313" key="3">
    <source>
        <dbReference type="EMBL" id="WAH37609.1"/>
    </source>
</evidence>
<dbReference type="InterPro" id="IPR007329">
    <property type="entry name" value="FMN-bd"/>
</dbReference>
<sequence length="176" mass="18420">MANKMGNTLVALCSVALGAIYTTGYVVTKSPDVSAMAPPSGNGPATSQHTESHTTSKPSTPSTSTTNSTTAPAKPKTTSNQKWLDGTYQGSGSNRIGTVYVAVTIQGGKISKVDITECDTHYPQSYIDPVLPQEVVQRQSPNVDIVSGATLSTYNFAYAVQEALTKAQNPNYVAGT</sequence>
<dbReference type="SMART" id="SM00900">
    <property type="entry name" value="FMN_bind"/>
    <property type="match status" value="1"/>
</dbReference>
<name>A0ABY6Z3Z6_9BACL</name>
<dbReference type="Gene3D" id="3.90.1010.20">
    <property type="match status" value="1"/>
</dbReference>
<accession>A0ABY6Z3Z6</accession>
<evidence type="ECO:0000313" key="4">
    <source>
        <dbReference type="Proteomes" id="UP001164803"/>
    </source>
</evidence>
<dbReference type="Proteomes" id="UP001164803">
    <property type="component" value="Chromosome"/>
</dbReference>
<gene>
    <name evidence="3" type="ORF">NZD86_03510</name>
</gene>
<dbReference type="Pfam" id="PF04205">
    <property type="entry name" value="FMN_bind"/>
    <property type="match status" value="1"/>
</dbReference>
<proteinExistence type="predicted"/>
<evidence type="ECO:0000259" key="2">
    <source>
        <dbReference type="SMART" id="SM00900"/>
    </source>
</evidence>
<dbReference type="EMBL" id="CP104064">
    <property type="protein sequence ID" value="WAH37609.1"/>
    <property type="molecule type" value="Genomic_DNA"/>
</dbReference>
<protein>
    <submittedName>
        <fullName evidence="3">FMN-binding protein</fullName>
    </submittedName>
</protein>
<reference evidence="3" key="1">
    <citation type="submission" date="2022-08" db="EMBL/GenBank/DDBJ databases">
        <title>Alicyclobacillus dauci DSM2870, complete genome.</title>
        <authorList>
            <person name="Wang Q."/>
            <person name="Cai R."/>
            <person name="Wang Z."/>
        </authorList>
    </citation>
    <scope>NUCLEOTIDE SEQUENCE</scope>
    <source>
        <strain evidence="3">DSM 28700</strain>
    </source>
</reference>
<feature type="region of interest" description="Disordered" evidence="1">
    <location>
        <begin position="36"/>
        <end position="88"/>
    </location>
</feature>
<evidence type="ECO:0000256" key="1">
    <source>
        <dbReference type="SAM" id="MobiDB-lite"/>
    </source>
</evidence>
<keyword evidence="4" id="KW-1185">Reference proteome</keyword>
<feature type="domain" description="FMN-binding" evidence="2">
    <location>
        <begin position="95"/>
        <end position="167"/>
    </location>
</feature>
<feature type="compositionally biased region" description="Low complexity" evidence="1">
    <location>
        <begin position="55"/>
        <end position="80"/>
    </location>
</feature>